<evidence type="ECO:0000256" key="13">
    <source>
        <dbReference type="SAM" id="Phobius"/>
    </source>
</evidence>
<dbReference type="Pfam" id="PF07714">
    <property type="entry name" value="PK_Tyr_Ser-Thr"/>
    <property type="match status" value="1"/>
</dbReference>
<keyword evidence="6 11" id="KW-0067">ATP-binding</keyword>
<dbReference type="PROSITE" id="PS50011">
    <property type="entry name" value="PROTEIN_KINASE_DOM"/>
    <property type="match status" value="1"/>
</dbReference>
<proteinExistence type="predicted"/>
<dbReference type="Gene3D" id="4.10.400.10">
    <property type="entry name" value="Low-density Lipoprotein Receptor"/>
    <property type="match status" value="1"/>
</dbReference>
<evidence type="ECO:0000256" key="4">
    <source>
        <dbReference type="ARBA" id="ARBA00022741"/>
    </source>
</evidence>
<feature type="region of interest" description="Disordered" evidence="12">
    <location>
        <begin position="1"/>
        <end position="31"/>
    </location>
</feature>
<evidence type="ECO:0000256" key="12">
    <source>
        <dbReference type="SAM" id="MobiDB-lite"/>
    </source>
</evidence>
<dbReference type="InterPro" id="IPR002172">
    <property type="entry name" value="LDrepeatLR_classA_rpt"/>
</dbReference>
<dbReference type="PANTHER" id="PTHR24416">
    <property type="entry name" value="TYROSINE-PROTEIN KINASE RECEPTOR"/>
    <property type="match status" value="1"/>
</dbReference>
<dbReference type="Gene3D" id="1.10.510.10">
    <property type="entry name" value="Transferase(Phosphotransferase) domain 1"/>
    <property type="match status" value="1"/>
</dbReference>
<organism evidence="16">
    <name type="scientific">Salpingoeca rosetta (strain ATCC 50818 / BSB-021)</name>
    <dbReference type="NCBI Taxonomy" id="946362"/>
    <lineage>
        <taxon>Eukaryota</taxon>
        <taxon>Choanoflagellata</taxon>
        <taxon>Craspedida</taxon>
        <taxon>Salpingoecidae</taxon>
        <taxon>Salpingoeca</taxon>
    </lineage>
</organism>
<dbReference type="PROSITE" id="PS00109">
    <property type="entry name" value="PROTEIN_KINASE_TYR"/>
    <property type="match status" value="1"/>
</dbReference>
<evidence type="ECO:0000256" key="1">
    <source>
        <dbReference type="ARBA" id="ARBA00004167"/>
    </source>
</evidence>
<keyword evidence="13" id="KW-0812">Transmembrane</keyword>
<comment type="subcellular location">
    <subcellularLocation>
        <location evidence="2">Endomembrane system</location>
    </subcellularLocation>
    <subcellularLocation>
        <location evidence="1">Membrane</location>
        <topology evidence="1">Single-pass membrane protein</topology>
    </subcellularLocation>
</comment>
<dbReference type="InterPro" id="IPR001245">
    <property type="entry name" value="Ser-Thr/Tyr_kinase_cat_dom"/>
</dbReference>
<dbReference type="GO" id="GO:0005886">
    <property type="term" value="C:plasma membrane"/>
    <property type="evidence" value="ECO:0007669"/>
    <property type="project" value="TreeGrafter"/>
</dbReference>
<dbReference type="Proteomes" id="UP000007799">
    <property type="component" value="Unassembled WGS sequence"/>
</dbReference>
<sequence length="1188" mass="126284">MTAMTTHTTSLQQHHRQQQKQQHQKQQQQRRRQRRCTRWQWQRPIVNVGRVLLSLVVVPVILLDLHSLVISPSSPSTPSLLCSAACPESVPGFAPMTCPDTTVGAACALSCPANPNVDAQYVCASLSNGDAWVVQGSTCMQNAICALCTCSESNTRVSCDPAVVTPNQLAGISPTVTHVTIATQDTLGTNGTSFQLPAHLLYALPQLLELRLENQEHFSFDNDAAAVAQALARNGQVAPGLQVLAVTGAATGSATALDDLLRRVVPGGSTCPAPAAAGLTVDLRGNGAWLQQQPLPWRRLQRATHVILDNNALVSLEVAAADITDCCLRSVSALHNAITTLDLAELGDCEQLAQLHLRNNSLTHLHAGALNQEPLLTFLDIRDNNIALVDTFAFDLSFSRYSQYWSSIAQALHMSGNPSVCTLQLEDGERLVMCACANGYTGVPSCLDLQPIACPDGNGTVMAQQLCDGVQDCADGWDEQQCTAHLVAYEDSPCSSFHRSEPCEITCRGQLFLTTASGHVTIESHPNACDNCAVGLGSIADDAVSSGISSWTSLSFEVDGGFVRVRSIVPARDGDEGPVFVLQCNELYRVVGGSWLGLNASVSATASLSTATSSQPSSSSAPITPTPLATLCPDMTSTFRASHCSLVPASTCTPDCINSRIAPFPITCTATGAWSADPCADVGDDCGGAASLTRLSPSCSNLPSPNSKGAAYCNVTCTDEEDAVALCTGDSWSFFCRDDPDVELSCTGDSLPASSSSSLATGSIIGIVIGVLVLTLVAAVIVTVMYRRRQAATAAALGLLDRHQSRVMHELERCNVVISQLGGGSKDWRHRIQHIDRSSVSLQEELGRGAFGVVRKGIWTNKKGVQTSVAVKMMAGSGASLEEQASFLVEAHIMAVLSHPCLVQVLGVVTGDSAPPLIVVELMRNGNLRDFLRARATINPCPLTWGQLLDVCISIADGMAFLASNNIVHRDLACRNVLVGESIATVKISDYGMARYLMQADYYRMTSDTALPMAWMAPESVKDNKWSIASDVWSCGVTFWEVVSLGETPFSGLSLPQIPHAQSAVHRYLPAPPTLPHSIYDVMKSCWTIDPDTRPTCNHVLARLTAIRETLGAAATAAAVPLPTNPSTSPSPSPSSSFSAVGHGGRLTFVQNRSYDHNSGCKPLQAWAHDDAADGGDDDDDSDSETRL</sequence>
<dbReference type="GO" id="GO:0048468">
    <property type="term" value="P:cell development"/>
    <property type="evidence" value="ECO:0007669"/>
    <property type="project" value="UniProtKB-ARBA"/>
</dbReference>
<feature type="transmembrane region" description="Helical" evidence="13">
    <location>
        <begin position="48"/>
        <end position="69"/>
    </location>
</feature>
<evidence type="ECO:0000256" key="9">
    <source>
        <dbReference type="ARBA" id="ARBA00023157"/>
    </source>
</evidence>
<dbReference type="CDD" id="cd00112">
    <property type="entry name" value="LDLa"/>
    <property type="match status" value="1"/>
</dbReference>
<dbReference type="InterPro" id="IPR011009">
    <property type="entry name" value="Kinase-like_dom_sf"/>
</dbReference>
<keyword evidence="9" id="KW-1015">Disulfide bond</keyword>
<evidence type="ECO:0000256" key="10">
    <source>
        <dbReference type="ARBA" id="ARBA00051243"/>
    </source>
</evidence>
<evidence type="ECO:0000256" key="8">
    <source>
        <dbReference type="ARBA" id="ARBA00023137"/>
    </source>
</evidence>
<dbReference type="FunFam" id="1.10.510.10:FF:001512">
    <property type="entry name" value="Receptor tyrosine-protein kinase erbB-2"/>
    <property type="match status" value="1"/>
</dbReference>
<dbReference type="GO" id="GO:0043235">
    <property type="term" value="C:receptor complex"/>
    <property type="evidence" value="ECO:0007669"/>
    <property type="project" value="TreeGrafter"/>
</dbReference>
<accession>F2UHN1</accession>
<protein>
    <submittedName>
        <fullName evidence="15">TK protein kinase</fullName>
    </submittedName>
</protein>
<dbReference type="Gene3D" id="3.30.200.20">
    <property type="entry name" value="Phosphorylase Kinase, domain 1"/>
    <property type="match status" value="1"/>
</dbReference>
<gene>
    <name evidence="15" type="ORF">PTSG_07743</name>
</gene>
<feature type="compositionally biased region" description="Acidic residues" evidence="12">
    <location>
        <begin position="1173"/>
        <end position="1188"/>
    </location>
</feature>
<dbReference type="InterPro" id="IPR050122">
    <property type="entry name" value="RTK"/>
</dbReference>
<dbReference type="GO" id="GO:0007169">
    <property type="term" value="P:cell surface receptor protein tyrosine kinase signaling pathway"/>
    <property type="evidence" value="ECO:0007669"/>
    <property type="project" value="TreeGrafter"/>
</dbReference>
<feature type="transmembrane region" description="Helical" evidence="13">
    <location>
        <begin position="764"/>
        <end position="786"/>
    </location>
</feature>
<dbReference type="eggNOG" id="KOG4258">
    <property type="taxonomic scope" value="Eukaryota"/>
</dbReference>
<dbReference type="SUPFAM" id="SSF57424">
    <property type="entry name" value="LDL receptor-like module"/>
    <property type="match status" value="1"/>
</dbReference>
<dbReference type="InterPro" id="IPR020635">
    <property type="entry name" value="Tyr_kinase_cat_dom"/>
</dbReference>
<feature type="binding site" evidence="11">
    <location>
        <position position="872"/>
    </location>
    <ligand>
        <name>ATP</name>
        <dbReference type="ChEBI" id="CHEBI:30616"/>
    </ligand>
</feature>
<keyword evidence="16" id="KW-1185">Reference proteome</keyword>
<evidence type="ECO:0000256" key="7">
    <source>
        <dbReference type="ARBA" id="ARBA00023136"/>
    </source>
</evidence>
<evidence type="ECO:0000256" key="11">
    <source>
        <dbReference type="PROSITE-ProRule" id="PRU10141"/>
    </source>
</evidence>
<dbReference type="CDD" id="cd00192">
    <property type="entry name" value="PTKc"/>
    <property type="match status" value="1"/>
</dbReference>
<feature type="compositionally biased region" description="Polar residues" evidence="12">
    <location>
        <begin position="1"/>
        <end position="11"/>
    </location>
</feature>
<evidence type="ECO:0000259" key="14">
    <source>
        <dbReference type="PROSITE" id="PS50011"/>
    </source>
</evidence>
<dbReference type="OrthoDB" id="346907at2759"/>
<keyword evidence="3" id="KW-0808">Transferase</keyword>
<keyword evidence="7 13" id="KW-0472">Membrane</keyword>
<dbReference type="PROSITE" id="PS00107">
    <property type="entry name" value="PROTEIN_KINASE_ATP"/>
    <property type="match status" value="1"/>
</dbReference>
<dbReference type="PRINTS" id="PR00109">
    <property type="entry name" value="TYRKINASE"/>
</dbReference>
<dbReference type="InterPro" id="IPR008266">
    <property type="entry name" value="Tyr_kinase_AS"/>
</dbReference>
<dbReference type="STRING" id="946362.F2UHN1"/>
<keyword evidence="13" id="KW-1133">Transmembrane helix</keyword>
<keyword evidence="8" id="KW-0829">Tyrosine-protein kinase</keyword>
<dbReference type="KEGG" id="sre:PTSG_07743"/>
<dbReference type="InterPro" id="IPR000719">
    <property type="entry name" value="Prot_kinase_dom"/>
</dbReference>
<feature type="region of interest" description="Disordered" evidence="12">
    <location>
        <begin position="1160"/>
        <end position="1188"/>
    </location>
</feature>
<dbReference type="GO" id="GO:0005524">
    <property type="term" value="F:ATP binding"/>
    <property type="evidence" value="ECO:0007669"/>
    <property type="project" value="UniProtKB-UniRule"/>
</dbReference>
<feature type="compositionally biased region" description="Low complexity" evidence="12">
    <location>
        <begin position="1121"/>
        <end position="1139"/>
    </location>
</feature>
<dbReference type="GO" id="GO:0004714">
    <property type="term" value="F:transmembrane receptor protein tyrosine kinase activity"/>
    <property type="evidence" value="ECO:0007669"/>
    <property type="project" value="UniProtKB-EC"/>
</dbReference>
<dbReference type="InterPro" id="IPR032675">
    <property type="entry name" value="LRR_dom_sf"/>
</dbReference>
<dbReference type="Gene3D" id="3.80.10.10">
    <property type="entry name" value="Ribonuclease Inhibitor"/>
    <property type="match status" value="1"/>
</dbReference>
<dbReference type="SUPFAM" id="SSF56112">
    <property type="entry name" value="Protein kinase-like (PK-like)"/>
    <property type="match status" value="1"/>
</dbReference>
<evidence type="ECO:0000313" key="16">
    <source>
        <dbReference type="Proteomes" id="UP000007799"/>
    </source>
</evidence>
<comment type="catalytic activity">
    <reaction evidence="10">
        <text>L-tyrosyl-[protein] + ATP = O-phospho-L-tyrosyl-[protein] + ADP + H(+)</text>
        <dbReference type="Rhea" id="RHEA:10596"/>
        <dbReference type="Rhea" id="RHEA-COMP:10136"/>
        <dbReference type="Rhea" id="RHEA-COMP:20101"/>
        <dbReference type="ChEBI" id="CHEBI:15378"/>
        <dbReference type="ChEBI" id="CHEBI:30616"/>
        <dbReference type="ChEBI" id="CHEBI:46858"/>
        <dbReference type="ChEBI" id="CHEBI:61978"/>
        <dbReference type="ChEBI" id="CHEBI:456216"/>
        <dbReference type="EC" id="2.7.10.1"/>
    </reaction>
</comment>
<dbReference type="InParanoid" id="F2UHN1"/>
<feature type="region of interest" description="Disordered" evidence="12">
    <location>
        <begin position="1121"/>
        <end position="1143"/>
    </location>
</feature>
<dbReference type="InterPro" id="IPR036055">
    <property type="entry name" value="LDL_receptor-like_sf"/>
</dbReference>
<dbReference type="GeneID" id="16072103"/>
<dbReference type="SMART" id="SM00192">
    <property type="entry name" value="LDLa"/>
    <property type="match status" value="1"/>
</dbReference>
<dbReference type="RefSeq" id="XP_004991544.1">
    <property type="nucleotide sequence ID" value="XM_004991487.1"/>
</dbReference>
<dbReference type="PROSITE" id="PS50068">
    <property type="entry name" value="LDLRA_2"/>
    <property type="match status" value="1"/>
</dbReference>
<evidence type="ECO:0000256" key="3">
    <source>
        <dbReference type="ARBA" id="ARBA00022679"/>
    </source>
</evidence>
<keyword evidence="5 15" id="KW-0418">Kinase</keyword>
<evidence type="ECO:0000256" key="2">
    <source>
        <dbReference type="ARBA" id="ARBA00004308"/>
    </source>
</evidence>
<keyword evidence="4 11" id="KW-0547">Nucleotide-binding</keyword>
<name>F2UHN1_SALR5</name>
<dbReference type="InterPro" id="IPR017441">
    <property type="entry name" value="Protein_kinase_ATP_BS"/>
</dbReference>
<dbReference type="SMART" id="SM00219">
    <property type="entry name" value="TyrKc"/>
    <property type="match status" value="1"/>
</dbReference>
<dbReference type="AlphaFoldDB" id="F2UHN1"/>
<dbReference type="SUPFAM" id="SSF52058">
    <property type="entry name" value="L domain-like"/>
    <property type="match status" value="1"/>
</dbReference>
<evidence type="ECO:0000313" key="15">
    <source>
        <dbReference type="EMBL" id="EGD76630.1"/>
    </source>
</evidence>
<dbReference type="GO" id="GO:0012505">
    <property type="term" value="C:endomembrane system"/>
    <property type="evidence" value="ECO:0007669"/>
    <property type="project" value="UniProtKB-SubCell"/>
</dbReference>
<evidence type="ECO:0000256" key="5">
    <source>
        <dbReference type="ARBA" id="ARBA00022777"/>
    </source>
</evidence>
<evidence type="ECO:0000256" key="6">
    <source>
        <dbReference type="ARBA" id="ARBA00022840"/>
    </source>
</evidence>
<feature type="domain" description="Protein kinase" evidence="14">
    <location>
        <begin position="840"/>
        <end position="1111"/>
    </location>
</feature>
<dbReference type="PANTHER" id="PTHR24416:SF611">
    <property type="entry name" value="TYROSINE-PROTEIN KINASE TRANSMEMBRANE RECEPTOR ROR"/>
    <property type="match status" value="1"/>
</dbReference>
<dbReference type="GO" id="GO:0050793">
    <property type="term" value="P:regulation of developmental process"/>
    <property type="evidence" value="ECO:0007669"/>
    <property type="project" value="UniProtKB-ARBA"/>
</dbReference>
<reference evidence="15" key="1">
    <citation type="submission" date="2009-08" db="EMBL/GenBank/DDBJ databases">
        <title>Annotation of Salpingoeca rosetta.</title>
        <authorList>
            <consortium name="The Broad Institute Genome Sequencing Platform"/>
            <person name="Russ C."/>
            <person name="Cuomo C."/>
            <person name="Burger G."/>
            <person name="Gray M.W."/>
            <person name="Holland P.W.H."/>
            <person name="King N."/>
            <person name="Lang F.B.F."/>
            <person name="Roger A.J."/>
            <person name="Ruiz-Trillo I."/>
            <person name="Young S.K."/>
            <person name="Zeng Q."/>
            <person name="Gargeya S."/>
            <person name="Alvarado L."/>
            <person name="Berlin A."/>
            <person name="Chapman S.B."/>
            <person name="Chen Z."/>
            <person name="Freedman E."/>
            <person name="Gellesch M."/>
            <person name="Goldberg J."/>
            <person name="Griggs A."/>
            <person name="Gujja S."/>
            <person name="Heilman E."/>
            <person name="Heiman D."/>
            <person name="Howarth C."/>
            <person name="Mehta T."/>
            <person name="Neiman D."/>
            <person name="Pearson M."/>
            <person name="Roberts A."/>
            <person name="Saif S."/>
            <person name="Shea T."/>
            <person name="Shenoy N."/>
            <person name="Sisk P."/>
            <person name="Stolte C."/>
            <person name="Sykes S."/>
            <person name="White J."/>
            <person name="Yandava C."/>
            <person name="Haas B."/>
            <person name="Nusbaum C."/>
            <person name="Birren B."/>
        </authorList>
    </citation>
    <scope>NUCLEOTIDE SEQUENCE [LARGE SCALE GENOMIC DNA]</scope>
    <source>
        <strain evidence="15">ATCC 50818</strain>
    </source>
</reference>
<dbReference type="EMBL" id="GL832974">
    <property type="protein sequence ID" value="EGD76630.1"/>
    <property type="molecule type" value="Genomic_DNA"/>
</dbReference>